<comment type="caution">
    <text evidence="1">The sequence shown here is derived from an EMBL/GenBank/DDBJ whole genome shotgun (WGS) entry which is preliminary data.</text>
</comment>
<proteinExistence type="predicted"/>
<gene>
    <name evidence="1" type="ORF">RFM51_30310</name>
</gene>
<name>A0ABU4X6B1_9HYPH</name>
<keyword evidence="2" id="KW-1185">Reference proteome</keyword>
<evidence type="ECO:0000313" key="2">
    <source>
        <dbReference type="Proteomes" id="UP001272097"/>
    </source>
</evidence>
<reference evidence="1 2" key="1">
    <citation type="submission" date="2023-08" db="EMBL/GenBank/DDBJ databases">
        <title>Implementing the SeqCode for naming new Mesorhizobium species isolated from Vachellia karroo root nodules.</title>
        <authorList>
            <person name="Van Lill M."/>
        </authorList>
    </citation>
    <scope>NUCLEOTIDE SEQUENCE [LARGE SCALE GENOMIC DNA]</scope>
    <source>
        <strain evidence="1 2">VK3E</strain>
    </source>
</reference>
<protein>
    <submittedName>
        <fullName evidence="1">Uncharacterized protein</fullName>
    </submittedName>
</protein>
<sequence>MGAVILVAVGLVLLAAFQSGFKKQTGVDAPTRSAMRGIRRRARKAGMNEEQYFNEWIERKRRKKKANMR</sequence>
<dbReference type="EMBL" id="JAVIIS010000092">
    <property type="protein sequence ID" value="MDX8443865.1"/>
    <property type="molecule type" value="Genomic_DNA"/>
</dbReference>
<accession>A0ABU4X6B1</accession>
<organism evidence="1 2">
    <name type="scientific">Mesorhizobium australafricanum</name>
    <dbReference type="NCBI Taxonomy" id="3072311"/>
    <lineage>
        <taxon>Bacteria</taxon>
        <taxon>Pseudomonadati</taxon>
        <taxon>Pseudomonadota</taxon>
        <taxon>Alphaproteobacteria</taxon>
        <taxon>Hyphomicrobiales</taxon>
        <taxon>Phyllobacteriaceae</taxon>
        <taxon>Mesorhizobium</taxon>
    </lineage>
</organism>
<evidence type="ECO:0000313" key="1">
    <source>
        <dbReference type="EMBL" id="MDX8443865.1"/>
    </source>
</evidence>
<dbReference type="RefSeq" id="WP_320217843.1">
    <property type="nucleotide sequence ID" value="NZ_JAVIIS010000092.1"/>
</dbReference>
<dbReference type="Proteomes" id="UP001272097">
    <property type="component" value="Unassembled WGS sequence"/>
</dbReference>